<dbReference type="InterPro" id="IPR006180">
    <property type="entry name" value="3-OHacyl-CoA_DH_CS"/>
</dbReference>
<dbReference type="SUPFAM" id="SSF48179">
    <property type="entry name" value="6-phosphogluconate dehydrogenase C-terminal domain-like"/>
    <property type="match status" value="1"/>
</dbReference>
<evidence type="ECO:0000256" key="2">
    <source>
        <dbReference type="ARBA" id="ARBA00023002"/>
    </source>
</evidence>
<accession>A0A6A6CVF2</accession>
<dbReference type="Proteomes" id="UP000799537">
    <property type="component" value="Unassembled WGS sequence"/>
</dbReference>
<organism evidence="5 6">
    <name type="scientific">Zasmidium cellare ATCC 36951</name>
    <dbReference type="NCBI Taxonomy" id="1080233"/>
    <lineage>
        <taxon>Eukaryota</taxon>
        <taxon>Fungi</taxon>
        <taxon>Dikarya</taxon>
        <taxon>Ascomycota</taxon>
        <taxon>Pezizomycotina</taxon>
        <taxon>Dothideomycetes</taxon>
        <taxon>Dothideomycetidae</taxon>
        <taxon>Mycosphaerellales</taxon>
        <taxon>Mycosphaerellaceae</taxon>
        <taxon>Zasmidium</taxon>
    </lineage>
</organism>
<sequence>MAATAENTVKKVAVVGTGVIGSSWTTLFLAKGYKVIVSDPAPGAAEKLSTYIESEWPRIEQIGLAEGASPSNYEFVEDITQHLHDVDFVQENAPERPDFKTKLIANLDAHLPKHAVIASSSSGIPSSQFIGECQVDPSRVLIGHPFNPPHLIPLVEIVPHPGTSGAAVRQAVAFYEALGKSPVLLKKEAPGFLANRLQAALLAEAYSLVSRGIASPEDVDTAVTTGPGLRWALVGPYMTNVLGGGGGNDGFYHFVKHLGPAVRGWKEDMDANKFSFEQDETKRLQEQVTPWVETKEPERVRQEMGDALIELLQTKSTKSSLV</sequence>
<dbReference type="Pfam" id="PF02737">
    <property type="entry name" value="3HCDH_N"/>
    <property type="match status" value="1"/>
</dbReference>
<dbReference type="RefSeq" id="XP_033671980.1">
    <property type="nucleotide sequence ID" value="XM_033811770.1"/>
</dbReference>
<dbReference type="PANTHER" id="PTHR48075:SF1">
    <property type="entry name" value="LAMBDA-CRYSTALLIN HOMOLOG"/>
    <property type="match status" value="1"/>
</dbReference>
<proteinExistence type="inferred from homology"/>
<dbReference type="Pfam" id="PF00725">
    <property type="entry name" value="3HCDH"/>
    <property type="match status" value="1"/>
</dbReference>
<dbReference type="GO" id="GO:0050104">
    <property type="term" value="F:L-gulonate 3-dehydrogenase activity"/>
    <property type="evidence" value="ECO:0007669"/>
    <property type="project" value="TreeGrafter"/>
</dbReference>
<evidence type="ECO:0000259" key="4">
    <source>
        <dbReference type="Pfam" id="PF02737"/>
    </source>
</evidence>
<keyword evidence="2" id="KW-0560">Oxidoreductase</keyword>
<dbReference type="PROSITE" id="PS00067">
    <property type="entry name" value="3HCDH"/>
    <property type="match status" value="1"/>
</dbReference>
<dbReference type="EMBL" id="ML993584">
    <property type="protein sequence ID" value="KAF2171091.1"/>
    <property type="molecule type" value="Genomic_DNA"/>
</dbReference>
<feature type="domain" description="3-hydroxyacyl-CoA dehydrogenase C-terminal" evidence="3">
    <location>
        <begin position="191"/>
        <end position="237"/>
    </location>
</feature>
<gene>
    <name evidence="5" type="ORF">M409DRAFT_51312</name>
</gene>
<dbReference type="AlphaFoldDB" id="A0A6A6CVF2"/>
<feature type="domain" description="3-hydroxyacyl-CoA dehydrogenase NAD binding" evidence="4">
    <location>
        <begin position="11"/>
        <end position="186"/>
    </location>
</feature>
<evidence type="ECO:0000313" key="5">
    <source>
        <dbReference type="EMBL" id="KAF2171091.1"/>
    </source>
</evidence>
<dbReference type="InterPro" id="IPR013328">
    <property type="entry name" value="6PGD_dom2"/>
</dbReference>
<dbReference type="GeneID" id="54565042"/>
<keyword evidence="6" id="KW-1185">Reference proteome</keyword>
<dbReference type="InterPro" id="IPR006108">
    <property type="entry name" value="3HC_DH_C"/>
</dbReference>
<dbReference type="SUPFAM" id="SSF51735">
    <property type="entry name" value="NAD(P)-binding Rossmann-fold domains"/>
    <property type="match status" value="1"/>
</dbReference>
<reference evidence="5" key="1">
    <citation type="journal article" date="2020" name="Stud. Mycol.">
        <title>101 Dothideomycetes genomes: a test case for predicting lifestyles and emergence of pathogens.</title>
        <authorList>
            <person name="Haridas S."/>
            <person name="Albert R."/>
            <person name="Binder M."/>
            <person name="Bloem J."/>
            <person name="Labutti K."/>
            <person name="Salamov A."/>
            <person name="Andreopoulos B."/>
            <person name="Baker S."/>
            <person name="Barry K."/>
            <person name="Bills G."/>
            <person name="Bluhm B."/>
            <person name="Cannon C."/>
            <person name="Castanera R."/>
            <person name="Culley D."/>
            <person name="Daum C."/>
            <person name="Ezra D."/>
            <person name="Gonzalez J."/>
            <person name="Henrissat B."/>
            <person name="Kuo A."/>
            <person name="Liang C."/>
            <person name="Lipzen A."/>
            <person name="Lutzoni F."/>
            <person name="Magnuson J."/>
            <person name="Mondo S."/>
            <person name="Nolan M."/>
            <person name="Ohm R."/>
            <person name="Pangilinan J."/>
            <person name="Park H.-J."/>
            <person name="Ramirez L."/>
            <person name="Alfaro M."/>
            <person name="Sun H."/>
            <person name="Tritt A."/>
            <person name="Yoshinaga Y."/>
            <person name="Zwiers L.-H."/>
            <person name="Turgeon B."/>
            <person name="Goodwin S."/>
            <person name="Spatafora J."/>
            <person name="Crous P."/>
            <person name="Grigoriev I."/>
        </authorList>
    </citation>
    <scope>NUCLEOTIDE SEQUENCE</scope>
    <source>
        <strain evidence="5">ATCC 36951</strain>
    </source>
</reference>
<dbReference type="Gene3D" id="3.40.50.720">
    <property type="entry name" value="NAD(P)-binding Rossmann-like Domain"/>
    <property type="match status" value="1"/>
</dbReference>
<comment type="similarity">
    <text evidence="1">Belongs to the 3-hydroxyacyl-CoA dehydrogenase family.</text>
</comment>
<name>A0A6A6CVF2_ZASCE</name>
<evidence type="ECO:0000313" key="6">
    <source>
        <dbReference type="Proteomes" id="UP000799537"/>
    </source>
</evidence>
<dbReference type="GO" id="GO:0070403">
    <property type="term" value="F:NAD+ binding"/>
    <property type="evidence" value="ECO:0007669"/>
    <property type="project" value="InterPro"/>
</dbReference>
<evidence type="ECO:0008006" key="7">
    <source>
        <dbReference type="Google" id="ProtNLM"/>
    </source>
</evidence>
<dbReference type="InterPro" id="IPR008927">
    <property type="entry name" value="6-PGluconate_DH-like_C_sf"/>
</dbReference>
<evidence type="ECO:0000256" key="1">
    <source>
        <dbReference type="ARBA" id="ARBA00009463"/>
    </source>
</evidence>
<dbReference type="Gene3D" id="1.10.1040.10">
    <property type="entry name" value="N-(1-d-carboxylethyl)-l-norvaline Dehydrogenase, domain 2"/>
    <property type="match status" value="1"/>
</dbReference>
<dbReference type="InterPro" id="IPR006176">
    <property type="entry name" value="3-OHacyl-CoA_DH_NAD-bd"/>
</dbReference>
<dbReference type="InterPro" id="IPR036291">
    <property type="entry name" value="NAD(P)-bd_dom_sf"/>
</dbReference>
<dbReference type="PANTHER" id="PTHR48075">
    <property type="entry name" value="3-HYDROXYACYL-COA DEHYDROGENASE FAMILY PROTEIN"/>
    <property type="match status" value="1"/>
</dbReference>
<dbReference type="GO" id="GO:0006631">
    <property type="term" value="P:fatty acid metabolic process"/>
    <property type="evidence" value="ECO:0007669"/>
    <property type="project" value="InterPro"/>
</dbReference>
<protein>
    <recommendedName>
        <fullName evidence="7">3-hydroxyacyl-CoA dehydrogenase NAD binding domain-containing protein</fullName>
    </recommendedName>
</protein>
<dbReference type="OrthoDB" id="2021159at2759"/>
<evidence type="ECO:0000259" key="3">
    <source>
        <dbReference type="Pfam" id="PF00725"/>
    </source>
</evidence>